<evidence type="ECO:0000256" key="1">
    <source>
        <dbReference type="SAM" id="Phobius"/>
    </source>
</evidence>
<reference evidence="3 4" key="1">
    <citation type="submission" date="2020-03" db="EMBL/GenBank/DDBJ databases">
        <title>Complete genome sequence of Shewanella sp.</title>
        <authorList>
            <person name="Kim Y.-S."/>
            <person name="Kim S.-J."/>
            <person name="Jung H.-K."/>
            <person name="Kim K.-H."/>
        </authorList>
    </citation>
    <scope>NUCLEOTIDE SEQUENCE [LARGE SCALE GENOMIC DNA]</scope>
    <source>
        <strain evidence="3 4">PN3F2</strain>
    </source>
</reference>
<evidence type="ECO:0000313" key="3">
    <source>
        <dbReference type="EMBL" id="QIR15673.1"/>
    </source>
</evidence>
<dbReference type="KEGG" id="saes:HBH39_15250"/>
<sequence>MEKLIEKLTYKSKIMCGVCRYLAKQFGWSVMWTRVISVFILIANPVVTLLAYIVMAMMVSQKHSQY</sequence>
<keyword evidence="1" id="KW-0472">Membrane</keyword>
<gene>
    <name evidence="3" type="ORF">HBH39_15250</name>
</gene>
<name>A0A6G9QNL3_9GAMM</name>
<organism evidence="3 4">
    <name type="scientific">Shewanella aestuarii</name>
    <dbReference type="NCBI Taxonomy" id="1028752"/>
    <lineage>
        <taxon>Bacteria</taxon>
        <taxon>Pseudomonadati</taxon>
        <taxon>Pseudomonadota</taxon>
        <taxon>Gammaproteobacteria</taxon>
        <taxon>Alteromonadales</taxon>
        <taxon>Shewanellaceae</taxon>
        <taxon>Shewanella</taxon>
    </lineage>
</organism>
<feature type="domain" description="Phage shock protein PspC N-terminal" evidence="2">
    <location>
        <begin position="12"/>
        <end position="61"/>
    </location>
</feature>
<dbReference type="AlphaFoldDB" id="A0A6G9QNL3"/>
<proteinExistence type="predicted"/>
<dbReference type="RefSeq" id="WP_167679529.1">
    <property type="nucleotide sequence ID" value="NZ_CP050313.1"/>
</dbReference>
<keyword evidence="4" id="KW-1185">Reference proteome</keyword>
<dbReference type="EMBL" id="CP050313">
    <property type="protein sequence ID" value="QIR15673.1"/>
    <property type="molecule type" value="Genomic_DNA"/>
</dbReference>
<dbReference type="Pfam" id="PF04024">
    <property type="entry name" value="PspC"/>
    <property type="match status" value="1"/>
</dbReference>
<evidence type="ECO:0000313" key="4">
    <source>
        <dbReference type="Proteomes" id="UP000502608"/>
    </source>
</evidence>
<keyword evidence="1" id="KW-0812">Transmembrane</keyword>
<protein>
    <submittedName>
        <fullName evidence="3">PspC domain-containing protein</fullName>
    </submittedName>
</protein>
<dbReference type="InterPro" id="IPR007168">
    <property type="entry name" value="Phageshock_PspC_N"/>
</dbReference>
<evidence type="ECO:0000259" key="2">
    <source>
        <dbReference type="Pfam" id="PF04024"/>
    </source>
</evidence>
<dbReference type="Proteomes" id="UP000502608">
    <property type="component" value="Chromosome"/>
</dbReference>
<accession>A0A6G9QNL3</accession>
<feature type="transmembrane region" description="Helical" evidence="1">
    <location>
        <begin position="35"/>
        <end position="59"/>
    </location>
</feature>
<keyword evidence="1" id="KW-1133">Transmembrane helix</keyword>